<keyword evidence="3" id="KW-1185">Reference proteome</keyword>
<name>A0A835ZAR2_9STRA</name>
<feature type="region of interest" description="Disordered" evidence="1">
    <location>
        <begin position="431"/>
        <end position="454"/>
    </location>
</feature>
<comment type="caution">
    <text evidence="2">The sequence shown here is derived from an EMBL/GenBank/DDBJ whole genome shotgun (WGS) entry which is preliminary data.</text>
</comment>
<reference evidence="2" key="1">
    <citation type="submission" date="2021-02" db="EMBL/GenBank/DDBJ databases">
        <title>First Annotated Genome of the Yellow-green Alga Tribonema minus.</title>
        <authorList>
            <person name="Mahan K.M."/>
        </authorList>
    </citation>
    <scope>NUCLEOTIDE SEQUENCE</scope>
    <source>
        <strain evidence="2">UTEX B ZZ1240</strain>
    </source>
</reference>
<feature type="compositionally biased region" description="Low complexity" evidence="1">
    <location>
        <begin position="434"/>
        <end position="447"/>
    </location>
</feature>
<dbReference type="EMBL" id="JAFCMP010000038">
    <property type="protein sequence ID" value="KAG5190170.1"/>
    <property type="molecule type" value="Genomic_DNA"/>
</dbReference>
<protein>
    <submittedName>
        <fullName evidence="2">Uncharacterized protein</fullName>
    </submittedName>
</protein>
<proteinExistence type="predicted"/>
<dbReference type="OrthoDB" id="193200at2759"/>
<evidence type="ECO:0000256" key="1">
    <source>
        <dbReference type="SAM" id="MobiDB-lite"/>
    </source>
</evidence>
<dbReference type="AlphaFoldDB" id="A0A835ZAR2"/>
<sequence length="483" mass="54656">MPACPILPGQISGGSSISRSLSSYATSKQRHSPALQGKNAPSSWRDHSISTSSSQKQRKEEMTRALADRLEQLQGMVDKLGSVFSSELQIQEIRNTAATRIASVVRMSLVRARYLHMRMVLRHWRVRHSALTMMCIQEELLRQKELQMGTYTKSAGLRYNMRRVERFARVHCLGPVFMAWSGYSKRHFRATRLQRKHLTLHLKGHFTAWVAAAKRLRSIRAMAIKHWIEESSQNARAYFGAWQRFVQREKQRAADHERLVALCRRSLTRRTTWRIMRAWHHLSVYGRVDGLYSRPQLITALAEEKQHALALGEKAQQLSHSLQEMENLAMDYRRQALARTREVRQCEATAAQTTMALHHAEQDVMRIQSLLDAATTISPPVLNALRNMAPDFNFQERGLTAWARLRAQNSAKAEEDRFQARLAALQLPSTKQLSADGGASSTTAGGAMHSLANPGQSKNAIRQFTSPRDIACSPGIDAATQVC</sequence>
<gene>
    <name evidence="2" type="ORF">JKP88DRAFT_299668</name>
</gene>
<dbReference type="PROSITE" id="PS50096">
    <property type="entry name" value="IQ"/>
    <property type="match status" value="1"/>
</dbReference>
<evidence type="ECO:0000313" key="3">
    <source>
        <dbReference type="Proteomes" id="UP000664859"/>
    </source>
</evidence>
<evidence type="ECO:0000313" key="2">
    <source>
        <dbReference type="EMBL" id="KAG5190170.1"/>
    </source>
</evidence>
<feature type="region of interest" description="Disordered" evidence="1">
    <location>
        <begin position="18"/>
        <end position="62"/>
    </location>
</feature>
<accession>A0A835ZAR2</accession>
<dbReference type="Proteomes" id="UP000664859">
    <property type="component" value="Unassembled WGS sequence"/>
</dbReference>
<organism evidence="2 3">
    <name type="scientific">Tribonema minus</name>
    <dbReference type="NCBI Taxonomy" id="303371"/>
    <lineage>
        <taxon>Eukaryota</taxon>
        <taxon>Sar</taxon>
        <taxon>Stramenopiles</taxon>
        <taxon>Ochrophyta</taxon>
        <taxon>PX clade</taxon>
        <taxon>Xanthophyceae</taxon>
        <taxon>Tribonematales</taxon>
        <taxon>Tribonemataceae</taxon>
        <taxon>Tribonema</taxon>
    </lineage>
</organism>